<dbReference type="AlphaFoldDB" id="A0A3E0E9W1"/>
<name>A0A3E0E9W1_9BACT</name>
<comment type="caution">
    <text evidence="1">The sequence shown here is derived from an EMBL/GenBank/DDBJ whole genome shotgun (WGS) entry which is preliminary data.</text>
</comment>
<organism evidence="1 2">
    <name type="scientific">Algoriphagus antarcticus</name>
    <dbReference type="NCBI Taxonomy" id="238540"/>
    <lineage>
        <taxon>Bacteria</taxon>
        <taxon>Pseudomonadati</taxon>
        <taxon>Bacteroidota</taxon>
        <taxon>Cytophagia</taxon>
        <taxon>Cytophagales</taxon>
        <taxon>Cyclobacteriaceae</taxon>
        <taxon>Algoriphagus</taxon>
    </lineage>
</organism>
<proteinExistence type="predicted"/>
<protein>
    <submittedName>
        <fullName evidence="1">Uncharacterized protein</fullName>
    </submittedName>
</protein>
<evidence type="ECO:0000313" key="2">
    <source>
        <dbReference type="Proteomes" id="UP000256405"/>
    </source>
</evidence>
<dbReference type="EMBL" id="QUNF01000001">
    <property type="protein sequence ID" value="REG94440.1"/>
    <property type="molecule type" value="Genomic_DNA"/>
</dbReference>
<gene>
    <name evidence="1" type="ORF">C8N25_101267</name>
</gene>
<keyword evidence="2" id="KW-1185">Reference proteome</keyword>
<reference evidence="1 2" key="1">
    <citation type="submission" date="2018-08" db="EMBL/GenBank/DDBJ databases">
        <title>Genomic Encyclopedia of Archaeal and Bacterial Type Strains, Phase II (KMG-II): from individual species to whole genera.</title>
        <authorList>
            <person name="Goeker M."/>
        </authorList>
    </citation>
    <scope>NUCLEOTIDE SEQUENCE [LARGE SCALE GENOMIC DNA]</scope>
    <source>
        <strain evidence="1 2">DSM 15986</strain>
    </source>
</reference>
<sequence>MEGGFNSPNSKLGCVDRVYAVTHRDNSIYVVKFSPIIFPSEAGVYKMEIT</sequence>
<dbReference type="Proteomes" id="UP000256405">
    <property type="component" value="Unassembled WGS sequence"/>
</dbReference>
<evidence type="ECO:0000313" key="1">
    <source>
        <dbReference type="EMBL" id="REG94440.1"/>
    </source>
</evidence>
<accession>A0A3E0E9W1</accession>